<feature type="compositionally biased region" description="Basic residues" evidence="15">
    <location>
        <begin position="215"/>
        <end position="227"/>
    </location>
</feature>
<comment type="catalytic activity">
    <reaction evidence="12">
        <text>O-phospho-L-serine + H2O = L-serine + phosphate</text>
        <dbReference type="Rhea" id="RHEA:21208"/>
        <dbReference type="ChEBI" id="CHEBI:15377"/>
        <dbReference type="ChEBI" id="CHEBI:33384"/>
        <dbReference type="ChEBI" id="CHEBI:43474"/>
        <dbReference type="ChEBI" id="CHEBI:57524"/>
        <dbReference type="EC" id="3.1.3.3"/>
    </reaction>
</comment>
<dbReference type="Pfam" id="PF13284">
    <property type="entry name" value="DUF4072"/>
    <property type="match status" value="1"/>
</dbReference>
<feature type="region of interest" description="Disordered" evidence="15">
    <location>
        <begin position="152"/>
        <end position="275"/>
    </location>
</feature>
<dbReference type="InterPro" id="IPR050582">
    <property type="entry name" value="HAD-like_SerB"/>
</dbReference>
<evidence type="ECO:0000256" key="4">
    <source>
        <dbReference type="ARBA" id="ARBA00012640"/>
    </source>
</evidence>
<feature type="active site" description="Nucleophile" evidence="14">
    <location>
        <position position="367"/>
    </location>
</feature>
<keyword evidence="9" id="KW-0460">Magnesium</keyword>
<keyword evidence="18" id="KW-1185">Reference proteome</keyword>
<dbReference type="NCBIfam" id="TIGR01488">
    <property type="entry name" value="HAD-SF-IB"/>
    <property type="match status" value="1"/>
</dbReference>
<dbReference type="InterPro" id="IPR023214">
    <property type="entry name" value="HAD_sf"/>
</dbReference>
<accession>A0A0H2WF88</accession>
<comment type="cofactor">
    <cofactor evidence="1">
        <name>Mg(2+)</name>
        <dbReference type="ChEBI" id="CHEBI:18420"/>
    </cofactor>
</comment>
<comment type="similarity">
    <text evidence="3">Belongs to the HAD-like hydrolase superfamily. SerB family.</text>
</comment>
<evidence type="ECO:0000256" key="15">
    <source>
        <dbReference type="SAM" id="MobiDB-lite"/>
    </source>
</evidence>
<dbReference type="Proteomes" id="UP000006693">
    <property type="component" value="Chromosome 1"/>
</dbReference>
<dbReference type="AlphaFoldDB" id="A0A0H2WF88"/>
<dbReference type="UniPathway" id="UPA00135">
    <property type="reaction ID" value="UER00198"/>
</dbReference>
<feature type="region of interest" description="Disordered" evidence="15">
    <location>
        <begin position="64"/>
        <end position="92"/>
    </location>
</feature>
<evidence type="ECO:0000313" key="17">
    <source>
        <dbReference type="EMBL" id="AAU47578.1"/>
    </source>
</evidence>
<dbReference type="GO" id="GO:0036424">
    <property type="term" value="F:L-phosphoserine phosphatase activity"/>
    <property type="evidence" value="ECO:0007669"/>
    <property type="project" value="InterPro"/>
</dbReference>
<gene>
    <name evidence="17" type="primary">serB</name>
    <name evidence="17" type="ordered locus">BMA1313</name>
</gene>
<dbReference type="Gene3D" id="3.40.50.1000">
    <property type="entry name" value="HAD superfamily/HAD-like"/>
    <property type="match status" value="1"/>
</dbReference>
<keyword evidence="7" id="KW-0479">Metal-binding</keyword>
<dbReference type="SFLD" id="SFLDG01137">
    <property type="entry name" value="C1.6.1:_Phosphoserine_Phosphat"/>
    <property type="match status" value="1"/>
</dbReference>
<keyword evidence="8 17" id="KW-0378">Hydrolase</keyword>
<keyword evidence="6" id="KW-0028">Amino-acid biosynthesis</keyword>
<dbReference type="KEGG" id="bma:BMA1313"/>
<dbReference type="SFLD" id="SFLDG01136">
    <property type="entry name" value="C1.6:_Phosphoserine_Phosphatas"/>
    <property type="match status" value="1"/>
</dbReference>
<evidence type="ECO:0000256" key="10">
    <source>
        <dbReference type="ARBA" id="ARBA00023299"/>
    </source>
</evidence>
<proteinExistence type="inferred from homology"/>
<dbReference type="PANTHER" id="PTHR43344">
    <property type="entry name" value="PHOSPHOSERINE PHOSPHATASE"/>
    <property type="match status" value="1"/>
</dbReference>
<dbReference type="Pfam" id="PF12710">
    <property type="entry name" value="HAD"/>
    <property type="match status" value="1"/>
</dbReference>
<dbReference type="EC" id="3.1.3.3" evidence="4"/>
<dbReference type="SUPFAM" id="SSF56784">
    <property type="entry name" value="HAD-like"/>
    <property type="match status" value="1"/>
</dbReference>
<comment type="catalytic activity">
    <reaction evidence="13">
        <text>O-phospho-D-serine + H2O = D-serine + phosphate</text>
        <dbReference type="Rhea" id="RHEA:24873"/>
        <dbReference type="ChEBI" id="CHEBI:15377"/>
        <dbReference type="ChEBI" id="CHEBI:35247"/>
        <dbReference type="ChEBI" id="CHEBI:43474"/>
        <dbReference type="ChEBI" id="CHEBI:58680"/>
        <dbReference type="EC" id="3.1.3.3"/>
    </reaction>
</comment>
<organism evidence="17 18">
    <name type="scientific">Burkholderia mallei (strain ATCC 23344)</name>
    <dbReference type="NCBI Taxonomy" id="243160"/>
    <lineage>
        <taxon>Bacteria</taxon>
        <taxon>Pseudomonadati</taxon>
        <taxon>Pseudomonadota</taxon>
        <taxon>Betaproteobacteria</taxon>
        <taxon>Burkholderiales</taxon>
        <taxon>Burkholderiaceae</taxon>
        <taxon>Burkholderia</taxon>
        <taxon>pseudomallei group</taxon>
    </lineage>
</organism>
<dbReference type="SFLD" id="SFLDF00029">
    <property type="entry name" value="phosphoserine_phosphatase"/>
    <property type="match status" value="1"/>
</dbReference>
<protein>
    <recommendedName>
        <fullName evidence="5">Phosphoserine phosphatase</fullName>
        <ecNumber evidence="4">3.1.3.3</ecNumber>
    </recommendedName>
    <alternativeName>
        <fullName evidence="11">O-phosphoserine phosphohydrolase</fullName>
    </alternativeName>
</protein>
<dbReference type="GO" id="GO:0005737">
    <property type="term" value="C:cytoplasm"/>
    <property type="evidence" value="ECO:0007669"/>
    <property type="project" value="TreeGrafter"/>
</dbReference>
<evidence type="ECO:0000256" key="1">
    <source>
        <dbReference type="ARBA" id="ARBA00001946"/>
    </source>
</evidence>
<name>A0A0H2WF88_BURMA</name>
<evidence type="ECO:0000256" key="2">
    <source>
        <dbReference type="ARBA" id="ARBA00005135"/>
    </source>
</evidence>
<evidence type="ECO:0000259" key="16">
    <source>
        <dbReference type="Pfam" id="PF13284"/>
    </source>
</evidence>
<dbReference type="eggNOG" id="COG0560">
    <property type="taxonomic scope" value="Bacteria"/>
</dbReference>
<reference evidence="17 18" key="1">
    <citation type="journal article" date="2004" name="Proc. Natl. Acad. Sci. U.S.A.">
        <title>Structural flexibility in the Burkholderia mallei genome.</title>
        <authorList>
            <person name="Nierman W.C."/>
            <person name="DeShazer D."/>
            <person name="Kim H.S."/>
            <person name="Tettelin H."/>
            <person name="Nelson K.E."/>
            <person name="Feldblyum T."/>
            <person name="Ulrich R.L."/>
            <person name="Ronning C.M."/>
            <person name="Brinkac L.M."/>
            <person name="Daugherty S.C."/>
            <person name="Davidsen T.D."/>
            <person name="Deboy R.T."/>
            <person name="Dimitrov G."/>
            <person name="Dodson R.J."/>
            <person name="Durkin A.S."/>
            <person name="Gwinn M.L."/>
            <person name="Haft D.H."/>
            <person name="Khouri H."/>
            <person name="Kolonay J.F."/>
            <person name="Madupu R."/>
            <person name="Mohammoud Y."/>
            <person name="Nelson W.C."/>
            <person name="Radune D."/>
            <person name="Romero C.M."/>
            <person name="Sarria S."/>
            <person name="Selengut J."/>
            <person name="Shamblin C."/>
            <person name="Sullivan S.A."/>
            <person name="White O."/>
            <person name="Yu Y."/>
            <person name="Zafar N."/>
            <person name="Zhou L."/>
            <person name="Fraser C.M."/>
        </authorList>
    </citation>
    <scope>NUCLEOTIDE SEQUENCE [LARGE SCALE GENOMIC DNA]</scope>
    <source>
        <strain evidence="17 18">ATCC 23344</strain>
    </source>
</reference>
<dbReference type="CDD" id="cd07500">
    <property type="entry name" value="HAD_PSP"/>
    <property type="match status" value="1"/>
</dbReference>
<evidence type="ECO:0000256" key="7">
    <source>
        <dbReference type="ARBA" id="ARBA00022723"/>
    </source>
</evidence>
<evidence type="ECO:0000256" key="12">
    <source>
        <dbReference type="ARBA" id="ARBA00048138"/>
    </source>
</evidence>
<sequence length="568" mass="62050">MTHANLSFYGDDLRESPGYRCMTQCQSNAKRRAWRLPRIGCYPCLHDPRRACVARNRTRATRMTAPRCSCPQPRPHGRRAPASPGYRPERMRRIGDTSRSRACCLNAMRSRAKTSGSRATSLIHRKFSCGDARSGAAGRLRTWDIERCRLESREPRAESREPRAESREPRAESRELSADSRVPNTGASASASADADAKYRVPKTGHRASSAAQRATRKRKTNRRKPKIAVGNARRPRAPSRPPPLERTSPMSSAWRPSAGVRPQPATITGSPHRLRRRRHPLHRDTSMTTNLVVQSTAPLSDAHHKPLAALAHGARVVALDAQSIRIERANPAQRADIDAYCGTHALDYAFVDAARKLADFGLVAMDMDSTLITIECIDEIADFCGLKAEVSAITEAAMRGEIKDFNESLTRRVALLAGLEASALERVYEERLRLSPGAESMLAGVKAAGLKTLLVSGGFTFFTERLKARLGLDFAHSNTLEIVDGKLTGKVVGEIVNADVKARAVRETCAALGIEPARAIVIGDGSNDLKMMAAGGFSIAFRAKPIVRSAASAAFDHVGLDGLLRLF</sequence>
<dbReference type="NCBIfam" id="TIGR00338">
    <property type="entry name" value="serB"/>
    <property type="match status" value="1"/>
</dbReference>
<dbReference type="GO" id="GO:0006564">
    <property type="term" value="P:L-serine biosynthetic process"/>
    <property type="evidence" value="ECO:0007669"/>
    <property type="project" value="UniProtKB-KW"/>
</dbReference>
<evidence type="ECO:0000256" key="6">
    <source>
        <dbReference type="ARBA" id="ARBA00022605"/>
    </source>
</evidence>
<dbReference type="GO" id="GO:0000287">
    <property type="term" value="F:magnesium ion binding"/>
    <property type="evidence" value="ECO:0007669"/>
    <property type="project" value="TreeGrafter"/>
</dbReference>
<dbReference type="EMBL" id="CP000010">
    <property type="protein sequence ID" value="AAU47578.1"/>
    <property type="molecule type" value="Genomic_DNA"/>
</dbReference>
<evidence type="ECO:0000313" key="18">
    <source>
        <dbReference type="Proteomes" id="UP000006693"/>
    </source>
</evidence>
<evidence type="ECO:0000256" key="9">
    <source>
        <dbReference type="ARBA" id="ARBA00022842"/>
    </source>
</evidence>
<dbReference type="InterPro" id="IPR025138">
    <property type="entry name" value="DUF4072"/>
</dbReference>
<evidence type="ECO:0000256" key="11">
    <source>
        <dbReference type="ARBA" id="ARBA00031693"/>
    </source>
</evidence>
<evidence type="ECO:0000256" key="8">
    <source>
        <dbReference type="ARBA" id="ARBA00022801"/>
    </source>
</evidence>
<evidence type="ECO:0000256" key="3">
    <source>
        <dbReference type="ARBA" id="ARBA00009184"/>
    </source>
</evidence>
<dbReference type="PANTHER" id="PTHR43344:SF2">
    <property type="entry name" value="PHOSPHOSERINE PHOSPHATASE"/>
    <property type="match status" value="1"/>
</dbReference>
<evidence type="ECO:0000256" key="5">
    <source>
        <dbReference type="ARBA" id="ARBA00015196"/>
    </source>
</evidence>
<feature type="active site" description="Proton donor" evidence="14">
    <location>
        <position position="369"/>
    </location>
</feature>
<dbReference type="PATRIC" id="fig|243160.12.peg.1349"/>
<keyword evidence="10" id="KW-0718">Serine biosynthesis</keyword>
<feature type="compositionally biased region" description="Basic and acidic residues" evidence="15">
    <location>
        <begin position="152"/>
        <end position="178"/>
    </location>
</feature>
<dbReference type="InterPro" id="IPR004469">
    <property type="entry name" value="PSP"/>
</dbReference>
<dbReference type="SFLD" id="SFLDS00003">
    <property type="entry name" value="Haloacid_Dehalogenase"/>
    <property type="match status" value="1"/>
</dbReference>
<evidence type="ECO:0000256" key="14">
    <source>
        <dbReference type="PIRSR" id="PIRSR604469-1"/>
    </source>
</evidence>
<dbReference type="InterPro" id="IPR036412">
    <property type="entry name" value="HAD-like_sf"/>
</dbReference>
<comment type="pathway">
    <text evidence="2">Amino-acid biosynthesis; L-serine biosynthesis; L-serine from 3-phospho-D-glycerate: step 3/3.</text>
</comment>
<dbReference type="HOGENOM" id="CLU_034822_0_0_4"/>
<feature type="domain" description="DUF4072" evidence="16">
    <location>
        <begin position="292"/>
        <end position="338"/>
    </location>
</feature>
<evidence type="ECO:0000256" key="13">
    <source>
        <dbReference type="ARBA" id="ARBA00048523"/>
    </source>
</evidence>